<dbReference type="RefSeq" id="WP_053763464.1">
    <property type="nucleotide sequence ID" value="NZ_CBDRHE010000020.1"/>
</dbReference>
<dbReference type="PROSITE" id="PS51257">
    <property type="entry name" value="PROKAR_LIPOPROTEIN"/>
    <property type="match status" value="1"/>
</dbReference>
<protein>
    <submittedName>
        <fullName evidence="3">NAD-dependent dehydratase</fullName>
    </submittedName>
</protein>
<dbReference type="PANTHER" id="PTHR43000">
    <property type="entry name" value="DTDP-D-GLUCOSE 4,6-DEHYDRATASE-RELATED"/>
    <property type="match status" value="1"/>
</dbReference>
<dbReference type="AlphaFoldDB" id="A0A2Z4JDQ1"/>
<name>A0A2Z4JDQ1_9ACTN</name>
<proteinExistence type="inferred from homology"/>
<reference evidence="4" key="1">
    <citation type="submission" date="2018-06" db="EMBL/GenBank/DDBJ databases">
        <authorList>
            <person name="Li K."/>
        </authorList>
    </citation>
    <scope>NUCLEOTIDE SEQUENCE [LARGE SCALE GENOMIC DNA]</scope>
    <source>
        <strain evidence="4">ZFG47</strain>
        <plasmid evidence="4">unnamed1</plasmid>
    </source>
</reference>
<evidence type="ECO:0000256" key="1">
    <source>
        <dbReference type="ARBA" id="ARBA00007637"/>
    </source>
</evidence>
<comment type="similarity">
    <text evidence="1">Belongs to the NAD(P)-dependent epimerase/dehydratase family.</text>
</comment>
<gene>
    <name evidence="3" type="ORF">DN051_42090</name>
</gene>
<feature type="domain" description="NAD-dependent epimerase/dehydratase" evidence="2">
    <location>
        <begin position="101"/>
        <end position="223"/>
    </location>
</feature>
<dbReference type="Gene3D" id="3.40.50.720">
    <property type="entry name" value="NAD(P)-binding Rossmann-like Domain"/>
    <property type="match status" value="1"/>
</dbReference>
<evidence type="ECO:0000313" key="3">
    <source>
        <dbReference type="EMBL" id="AWW43196.1"/>
    </source>
</evidence>
<keyword evidence="4" id="KW-1185">Reference proteome</keyword>
<evidence type="ECO:0000259" key="2">
    <source>
        <dbReference type="Pfam" id="PF01370"/>
    </source>
</evidence>
<geneLocation type="plasmid" evidence="3 4">
    <name>unnamed1</name>
</geneLocation>
<dbReference type="SUPFAM" id="SSF51735">
    <property type="entry name" value="NAD(P)-binding Rossmann-fold domains"/>
    <property type="match status" value="1"/>
</dbReference>
<feature type="domain" description="NAD-dependent epimerase/dehydratase" evidence="2">
    <location>
        <begin position="12"/>
        <end position="86"/>
    </location>
</feature>
<dbReference type="InterPro" id="IPR001509">
    <property type="entry name" value="Epimerase_deHydtase"/>
</dbReference>
<dbReference type="Proteomes" id="UP000249616">
    <property type="component" value="Plasmid unnamed1"/>
</dbReference>
<evidence type="ECO:0000313" key="4">
    <source>
        <dbReference type="Proteomes" id="UP000249616"/>
    </source>
</evidence>
<dbReference type="InterPro" id="IPR036291">
    <property type="entry name" value="NAD(P)-bd_dom_sf"/>
</dbReference>
<dbReference type="EMBL" id="CP030074">
    <property type="protein sequence ID" value="AWW43196.1"/>
    <property type="molecule type" value="Genomic_DNA"/>
</dbReference>
<organism evidence="3 4">
    <name type="scientific">Streptomyces cadmiisoli</name>
    <dbReference type="NCBI Taxonomy" id="2184053"/>
    <lineage>
        <taxon>Bacteria</taxon>
        <taxon>Bacillati</taxon>
        <taxon>Actinomycetota</taxon>
        <taxon>Actinomycetes</taxon>
        <taxon>Kitasatosporales</taxon>
        <taxon>Streptomycetaceae</taxon>
        <taxon>Streptomyces</taxon>
        <taxon>Streptomyces aurantiacus group</taxon>
    </lineage>
</organism>
<dbReference type="KEGG" id="scad:DN051_42090"/>
<dbReference type="Pfam" id="PF01370">
    <property type="entry name" value="Epimerase"/>
    <property type="match status" value="2"/>
</dbReference>
<sequence>MTTSRLEGRKVLFIGGTGVISSACARRAVELGADLHVLNRGVSSVRPVPDGVTLITADVHDTDRMRAVVKRHEFDVVVNFLNFTADHIARDVDLFGGRTGQYVFISSAATYERPAGQLPLEESAPLRNPHSAYARNKIACEELLAEAHRERQLPVTVVRPSHTYDRTAVPFDGGWTAVERMRRGQEVLVHGDGTSLWTLTHHTDFAVGFTGLLGHPEALGETFHITGDEVLSWDQIYRAVAAAAGVDEPRLVHVPSHAIAAADPRWGEELLGDKAHSMTFDNTKVRRLVPGFTTSVPFSRGAREIVTWYDADPARRVVDARFDALMDVLIDAHRPGRP</sequence>
<keyword evidence="3" id="KW-0614">Plasmid</keyword>
<accession>A0A2Z4JDQ1</accession>